<evidence type="ECO:0000313" key="10">
    <source>
        <dbReference type="Proteomes" id="UP000283523"/>
    </source>
</evidence>
<dbReference type="EMBL" id="QXED01000014">
    <property type="protein sequence ID" value="RIV17943.1"/>
    <property type="molecule type" value="Genomic_DNA"/>
</dbReference>
<comment type="subcellular location">
    <subcellularLocation>
        <location evidence="2">Membrane</location>
        <topology evidence="2">Multi-pass membrane protein</topology>
    </subcellularLocation>
</comment>
<comment type="similarity">
    <text evidence="3">Belongs to the peptidase M50B family.</text>
</comment>
<dbReference type="InterPro" id="IPR008915">
    <property type="entry name" value="Peptidase_M50"/>
</dbReference>
<keyword evidence="4 7" id="KW-0812">Transmembrane</keyword>
<feature type="domain" description="Peptidase M50" evidence="8">
    <location>
        <begin position="58"/>
        <end position="250"/>
    </location>
</feature>
<keyword evidence="10" id="KW-1185">Reference proteome</keyword>
<keyword evidence="6 7" id="KW-0472">Membrane</keyword>
<evidence type="ECO:0000256" key="6">
    <source>
        <dbReference type="ARBA" id="ARBA00023136"/>
    </source>
</evidence>
<protein>
    <recommendedName>
        <fullName evidence="8">Peptidase M50 domain-containing protein</fullName>
    </recommendedName>
</protein>
<dbReference type="Pfam" id="PF02163">
    <property type="entry name" value="Peptidase_M50"/>
    <property type="match status" value="1"/>
</dbReference>
<evidence type="ECO:0000259" key="8">
    <source>
        <dbReference type="Pfam" id="PF02163"/>
    </source>
</evidence>
<proteinExistence type="inferred from homology"/>
<organism evidence="9 10">
    <name type="scientific">Fibrisoma montanum</name>
    <dbReference type="NCBI Taxonomy" id="2305895"/>
    <lineage>
        <taxon>Bacteria</taxon>
        <taxon>Pseudomonadati</taxon>
        <taxon>Bacteroidota</taxon>
        <taxon>Cytophagia</taxon>
        <taxon>Cytophagales</taxon>
        <taxon>Spirosomataceae</taxon>
        <taxon>Fibrisoma</taxon>
    </lineage>
</organism>
<sequence length="389" mass="42707">MKNKKKVLQLLAGGLIGGLAGFLSMRLLLALIPKETAQLLFGAPAGPGEGIAKAIFGLVGVWGGIAVHELAHLLTGLALGFRFYLYVAGFLGVRRNPTTDRVEWYVNRDPNMFGGLAGTVPVRQESHLRQKLAAICAAGPLASLLTGALSMGLSFYVISRSTLDSPLTRVLLMFGLVFGLISLLLFLATTVPSRTGPFFTDRARFFRLISGGHDAEVEQAVLELIAHSQSGLPHADLNLNQISLLINEPEPFFRSYAHGLAYARHLDRGEWDAAFEHIETANALSDEQPSTFKNEIWKDLAFAQAFIRNDADAARQTWNRILPAFRQQKTAHLFMIQAAMALADRQPDQARQFAEEGLSVLPEPPVKSDDKLYKKLLVLVQERVNPLTV</sequence>
<keyword evidence="5 7" id="KW-1133">Transmembrane helix</keyword>
<dbReference type="AlphaFoldDB" id="A0A418LX48"/>
<comment type="caution">
    <text evidence="9">The sequence shown here is derived from an EMBL/GenBank/DDBJ whole genome shotgun (WGS) entry which is preliminary data.</text>
</comment>
<evidence type="ECO:0000313" key="9">
    <source>
        <dbReference type="EMBL" id="RIV17943.1"/>
    </source>
</evidence>
<dbReference type="GO" id="GO:0006508">
    <property type="term" value="P:proteolysis"/>
    <property type="evidence" value="ECO:0007669"/>
    <property type="project" value="InterPro"/>
</dbReference>
<evidence type="ECO:0000256" key="4">
    <source>
        <dbReference type="ARBA" id="ARBA00022692"/>
    </source>
</evidence>
<feature type="transmembrane region" description="Helical" evidence="7">
    <location>
        <begin position="132"/>
        <end position="158"/>
    </location>
</feature>
<evidence type="ECO:0000256" key="1">
    <source>
        <dbReference type="ARBA" id="ARBA00001947"/>
    </source>
</evidence>
<evidence type="ECO:0000256" key="3">
    <source>
        <dbReference type="ARBA" id="ARBA00007931"/>
    </source>
</evidence>
<reference evidence="9 10" key="1">
    <citation type="submission" date="2018-08" db="EMBL/GenBank/DDBJ databases">
        <title>Fibrisoma montanum sp. nov., isolated from Danxia mountain soil.</title>
        <authorList>
            <person name="Huang Y."/>
        </authorList>
    </citation>
    <scope>NUCLEOTIDE SEQUENCE [LARGE SCALE GENOMIC DNA]</scope>
    <source>
        <strain evidence="9 10">HYT19</strain>
    </source>
</reference>
<dbReference type="OrthoDB" id="927026at2"/>
<evidence type="ECO:0000256" key="7">
    <source>
        <dbReference type="SAM" id="Phobius"/>
    </source>
</evidence>
<comment type="cofactor">
    <cofactor evidence="1">
        <name>Zn(2+)</name>
        <dbReference type="ChEBI" id="CHEBI:29105"/>
    </cofactor>
</comment>
<feature type="transmembrane region" description="Helical" evidence="7">
    <location>
        <begin position="170"/>
        <end position="188"/>
    </location>
</feature>
<dbReference type="RefSeq" id="WP_119671443.1">
    <property type="nucleotide sequence ID" value="NZ_QXED01000014.1"/>
</dbReference>
<evidence type="ECO:0000256" key="5">
    <source>
        <dbReference type="ARBA" id="ARBA00022989"/>
    </source>
</evidence>
<evidence type="ECO:0000256" key="2">
    <source>
        <dbReference type="ARBA" id="ARBA00004141"/>
    </source>
</evidence>
<gene>
    <name evidence="9" type="ORF">DYU11_29980</name>
</gene>
<dbReference type="GO" id="GO:0016020">
    <property type="term" value="C:membrane"/>
    <property type="evidence" value="ECO:0007669"/>
    <property type="project" value="UniProtKB-SubCell"/>
</dbReference>
<dbReference type="CDD" id="cd05709">
    <property type="entry name" value="S2P-M50"/>
    <property type="match status" value="1"/>
</dbReference>
<accession>A0A418LX48</accession>
<feature type="transmembrane region" description="Helical" evidence="7">
    <location>
        <begin position="54"/>
        <end position="85"/>
    </location>
</feature>
<name>A0A418LX48_9BACT</name>
<dbReference type="Proteomes" id="UP000283523">
    <property type="component" value="Unassembled WGS sequence"/>
</dbReference>